<feature type="region of interest" description="Disordered" evidence="4">
    <location>
        <begin position="1"/>
        <end position="35"/>
    </location>
</feature>
<dbReference type="GO" id="GO:0070740">
    <property type="term" value="F:tubulin-glutamic acid ligase activity"/>
    <property type="evidence" value="ECO:0007669"/>
    <property type="project" value="TreeGrafter"/>
</dbReference>
<feature type="region of interest" description="Disordered" evidence="4">
    <location>
        <begin position="385"/>
        <end position="426"/>
    </location>
</feature>
<dbReference type="InterPro" id="IPR004344">
    <property type="entry name" value="TTL/TTLL_fam"/>
</dbReference>
<dbReference type="PROSITE" id="PS51221">
    <property type="entry name" value="TTL"/>
    <property type="match status" value="1"/>
</dbReference>
<feature type="compositionally biased region" description="Basic and acidic residues" evidence="4">
    <location>
        <begin position="390"/>
        <end position="408"/>
    </location>
</feature>
<evidence type="ECO:0000256" key="2">
    <source>
        <dbReference type="ARBA" id="ARBA00022741"/>
    </source>
</evidence>
<dbReference type="PANTHER" id="PTHR12241">
    <property type="entry name" value="TUBULIN POLYGLUTAMYLASE"/>
    <property type="match status" value="1"/>
</dbReference>
<dbReference type="Pfam" id="PF03133">
    <property type="entry name" value="TTL"/>
    <property type="match status" value="2"/>
</dbReference>
<dbReference type="EMBL" id="SNRW01000429">
    <property type="protein sequence ID" value="KAA6401191.1"/>
    <property type="molecule type" value="Genomic_DNA"/>
</dbReference>
<comment type="caution">
    <text evidence="5">The sequence shown here is derived from an EMBL/GenBank/DDBJ whole genome shotgun (WGS) entry which is preliminary data.</text>
</comment>
<dbReference type="Gene3D" id="3.30.470.20">
    <property type="entry name" value="ATP-grasp fold, B domain"/>
    <property type="match status" value="2"/>
</dbReference>
<sequence length="552" mass="63892">MTSPSVVNKSERMITEYSEAGNEDEGEDEGEDDIELQQKQQTEIILKKEPISKRKRKKNSLSVNLTLCKYQVLKDVIKELGWVETEDENEWILFWTDRSVCADRLKRMQINKRNKNFVFNKNKEADDEGSKWSHASYRKYMEEHEKVDIDMLWKRIGLCCVKVIVPIQSILSHTYTICTPDDQITARSSMCFEILGFDVILDNQLEPHVLEVNHSPSFATDTPLDHHVKFSVIRDTLILMHINTSDKFTCKRMQRQQHLKRILRPIQQRPSSPFDKQDKERTERDNKSKGIRTQGQISSNQPQSQNQQLSNQNTDLIPQRSGSAQIRSKTSNLIKKKTPISIKPFDPQLWEQNHLGEFIRIHPIPETEGFERFIISPEQFFAAETASSKARREQIQRSNEEKEKERQKIASNRPYGSSIQLTNANTNNSNISSSQAQSVIVPIQSILSHTYTICTPDDQITARSSMCFEILGFDVILDNQLEPHVLEVNHSPSFATDTPLDHHVKFSVIRDTLILMHINTSDKFTCKRMKRVNKIKNIESNQEEDSNINKTL</sequence>
<keyword evidence="1 5" id="KW-0436">Ligase</keyword>
<organism evidence="5 6">
    <name type="scientific">Streblomastix strix</name>
    <dbReference type="NCBI Taxonomy" id="222440"/>
    <lineage>
        <taxon>Eukaryota</taxon>
        <taxon>Metamonada</taxon>
        <taxon>Preaxostyla</taxon>
        <taxon>Oxymonadida</taxon>
        <taxon>Streblomastigidae</taxon>
        <taxon>Streblomastix</taxon>
    </lineage>
</organism>
<dbReference type="AlphaFoldDB" id="A0A5J4X1R8"/>
<protein>
    <submittedName>
        <fullName evidence="5">Putative tubulin-tyrosine ligase family protein</fullName>
    </submittedName>
</protein>
<evidence type="ECO:0000256" key="1">
    <source>
        <dbReference type="ARBA" id="ARBA00022598"/>
    </source>
</evidence>
<evidence type="ECO:0000256" key="4">
    <source>
        <dbReference type="SAM" id="MobiDB-lite"/>
    </source>
</evidence>
<accession>A0A5J4X1R8</accession>
<dbReference type="PANTHER" id="PTHR12241:SF147">
    <property type="entry name" value="TUBULIN POLYGLUTAMYLASE TTLL7"/>
    <property type="match status" value="1"/>
</dbReference>
<proteinExistence type="predicted"/>
<dbReference type="GO" id="GO:0015631">
    <property type="term" value="F:tubulin binding"/>
    <property type="evidence" value="ECO:0007669"/>
    <property type="project" value="TreeGrafter"/>
</dbReference>
<name>A0A5J4X1R8_9EUKA</name>
<feature type="compositionally biased region" description="Polar residues" evidence="4">
    <location>
        <begin position="314"/>
        <end position="332"/>
    </location>
</feature>
<keyword evidence="2" id="KW-0547">Nucleotide-binding</keyword>
<evidence type="ECO:0000313" key="5">
    <source>
        <dbReference type="EMBL" id="KAA6401191.1"/>
    </source>
</evidence>
<reference evidence="5 6" key="1">
    <citation type="submission" date="2019-03" db="EMBL/GenBank/DDBJ databases">
        <title>Single cell metagenomics reveals metabolic interactions within the superorganism composed of flagellate Streblomastix strix and complex community of Bacteroidetes bacteria on its surface.</title>
        <authorList>
            <person name="Treitli S.C."/>
            <person name="Kolisko M."/>
            <person name="Husnik F."/>
            <person name="Keeling P."/>
            <person name="Hampl V."/>
        </authorList>
    </citation>
    <scope>NUCLEOTIDE SEQUENCE [LARGE SCALE GENOMIC DNA]</scope>
    <source>
        <strain evidence="5">ST1C</strain>
    </source>
</reference>
<keyword evidence="3" id="KW-0067">ATP-binding</keyword>
<feature type="compositionally biased region" description="Acidic residues" evidence="4">
    <location>
        <begin position="21"/>
        <end position="35"/>
    </location>
</feature>
<dbReference type="GO" id="GO:0036064">
    <property type="term" value="C:ciliary basal body"/>
    <property type="evidence" value="ECO:0007669"/>
    <property type="project" value="TreeGrafter"/>
</dbReference>
<dbReference type="OrthoDB" id="202825at2759"/>
<gene>
    <name evidence="5" type="ORF">EZS28_003284</name>
</gene>
<dbReference type="GO" id="GO:0005524">
    <property type="term" value="F:ATP binding"/>
    <property type="evidence" value="ECO:0007669"/>
    <property type="project" value="UniProtKB-KW"/>
</dbReference>
<evidence type="ECO:0000256" key="3">
    <source>
        <dbReference type="ARBA" id="ARBA00022840"/>
    </source>
</evidence>
<dbReference type="GO" id="GO:0000226">
    <property type="term" value="P:microtubule cytoskeleton organization"/>
    <property type="evidence" value="ECO:0007669"/>
    <property type="project" value="TreeGrafter"/>
</dbReference>
<feature type="region of interest" description="Disordered" evidence="4">
    <location>
        <begin position="261"/>
        <end position="332"/>
    </location>
</feature>
<feature type="compositionally biased region" description="Basic and acidic residues" evidence="4">
    <location>
        <begin position="275"/>
        <end position="288"/>
    </location>
</feature>
<evidence type="ECO:0000313" key="6">
    <source>
        <dbReference type="Proteomes" id="UP000324800"/>
    </source>
</evidence>
<dbReference type="Proteomes" id="UP000324800">
    <property type="component" value="Unassembled WGS sequence"/>
</dbReference>
<feature type="compositionally biased region" description="Low complexity" evidence="4">
    <location>
        <begin position="294"/>
        <end position="313"/>
    </location>
</feature>